<dbReference type="PROSITE" id="PS50026">
    <property type="entry name" value="EGF_3"/>
    <property type="match status" value="1"/>
</dbReference>
<feature type="compositionally biased region" description="Pro residues" evidence="5">
    <location>
        <begin position="673"/>
        <end position="684"/>
    </location>
</feature>
<keyword evidence="7" id="KW-0732">Signal</keyword>
<keyword evidence="6" id="KW-1133">Transmembrane helix</keyword>
<dbReference type="GO" id="GO:0005509">
    <property type="term" value="F:calcium ion binding"/>
    <property type="evidence" value="ECO:0007669"/>
    <property type="project" value="InterPro"/>
</dbReference>
<feature type="domain" description="EGF-like" evidence="8">
    <location>
        <begin position="211"/>
        <end position="252"/>
    </location>
</feature>
<accession>A0A086JNZ3</accession>
<evidence type="ECO:0000256" key="5">
    <source>
        <dbReference type="SAM" id="MobiDB-lite"/>
    </source>
</evidence>
<evidence type="ECO:0000256" key="7">
    <source>
        <dbReference type="SAM" id="SignalP"/>
    </source>
</evidence>
<keyword evidence="3" id="KW-1015">Disulfide bond</keyword>
<dbReference type="SMART" id="SM00181">
    <property type="entry name" value="EGF"/>
    <property type="match status" value="9"/>
</dbReference>
<dbReference type="Proteomes" id="UP000028838">
    <property type="component" value="Unassembled WGS sequence"/>
</dbReference>
<dbReference type="PANTHER" id="PTHR24034:SF89">
    <property type="entry name" value="COMPLEMENT COMPONENT C1Q RECEPTOR"/>
    <property type="match status" value="1"/>
</dbReference>
<comment type="caution">
    <text evidence="4">Lacks conserved residue(s) required for the propagation of feature annotation.</text>
</comment>
<dbReference type="InterPro" id="IPR013032">
    <property type="entry name" value="EGF-like_CS"/>
</dbReference>
<dbReference type="SMART" id="SM00179">
    <property type="entry name" value="EGF_CA"/>
    <property type="match status" value="5"/>
</dbReference>
<organism evidence="9 10">
    <name type="scientific">Toxoplasma gondii FOU</name>
    <dbReference type="NCBI Taxonomy" id="943167"/>
    <lineage>
        <taxon>Eukaryota</taxon>
        <taxon>Sar</taxon>
        <taxon>Alveolata</taxon>
        <taxon>Apicomplexa</taxon>
        <taxon>Conoidasida</taxon>
        <taxon>Coccidia</taxon>
        <taxon>Eucoccidiorida</taxon>
        <taxon>Eimeriorina</taxon>
        <taxon>Sarcocystidae</taxon>
        <taxon>Toxoplasma</taxon>
    </lineage>
</organism>
<feature type="region of interest" description="Disordered" evidence="5">
    <location>
        <begin position="630"/>
        <end position="684"/>
    </location>
</feature>
<dbReference type="InterPro" id="IPR001881">
    <property type="entry name" value="EGF-like_Ca-bd_dom"/>
</dbReference>
<name>A0A086JNZ3_TOXGO</name>
<evidence type="ECO:0000313" key="9">
    <source>
        <dbReference type="EMBL" id="KFG33861.1"/>
    </source>
</evidence>
<dbReference type="AlphaFoldDB" id="A0A086JNZ3"/>
<dbReference type="Gene3D" id="2.10.25.10">
    <property type="entry name" value="Laminin"/>
    <property type="match status" value="6"/>
</dbReference>
<evidence type="ECO:0000313" key="10">
    <source>
        <dbReference type="Proteomes" id="UP000028838"/>
    </source>
</evidence>
<dbReference type="InterPro" id="IPR000152">
    <property type="entry name" value="EGF-type_Asp/Asn_hydroxyl_site"/>
</dbReference>
<keyword evidence="6" id="KW-0472">Membrane</keyword>
<reference evidence="9 10" key="1">
    <citation type="submission" date="2014-07" db="EMBL/GenBank/DDBJ databases">
        <authorList>
            <person name="Sibley D."/>
            <person name="Venepally P."/>
            <person name="Karamycheva S."/>
            <person name="Hadjithomas M."/>
            <person name="Khan A."/>
            <person name="Brunk B."/>
            <person name="Roos D."/>
            <person name="Caler E."/>
            <person name="Lorenzi H."/>
        </authorList>
    </citation>
    <scope>NUCLEOTIDE SEQUENCE [LARGE SCALE GENOMIC DNA]</scope>
    <source>
        <strain evidence="9 10">FOU</strain>
    </source>
</reference>
<evidence type="ECO:0000256" key="6">
    <source>
        <dbReference type="SAM" id="Phobius"/>
    </source>
</evidence>
<dbReference type="VEuPathDB" id="ToxoDB:TGFOU_245490"/>
<dbReference type="PROSITE" id="PS00010">
    <property type="entry name" value="ASX_HYDROXYL"/>
    <property type="match status" value="1"/>
</dbReference>
<dbReference type="OrthoDB" id="10045365at2759"/>
<proteinExistence type="predicted"/>
<dbReference type="Gene3D" id="2.90.20.10">
    <property type="entry name" value="Plasmodium vivax P25 domain"/>
    <property type="match status" value="1"/>
</dbReference>
<dbReference type="InterPro" id="IPR000742">
    <property type="entry name" value="EGF"/>
</dbReference>
<evidence type="ECO:0000256" key="3">
    <source>
        <dbReference type="ARBA" id="ARBA00023157"/>
    </source>
</evidence>
<keyword evidence="1 4" id="KW-0245">EGF-like domain</keyword>
<keyword evidence="2" id="KW-0677">Repeat</keyword>
<feature type="chain" id="PRO_5001808303" evidence="7">
    <location>
        <begin position="19"/>
        <end position="684"/>
    </location>
</feature>
<evidence type="ECO:0000256" key="1">
    <source>
        <dbReference type="ARBA" id="ARBA00022536"/>
    </source>
</evidence>
<dbReference type="PANTHER" id="PTHR24034">
    <property type="entry name" value="EGF-LIKE DOMAIN-CONTAINING PROTEIN"/>
    <property type="match status" value="1"/>
</dbReference>
<evidence type="ECO:0000256" key="2">
    <source>
        <dbReference type="ARBA" id="ARBA00022737"/>
    </source>
</evidence>
<dbReference type="EMBL" id="AEYH02002865">
    <property type="protein sequence ID" value="KFG33861.1"/>
    <property type="molecule type" value="Genomic_DNA"/>
</dbReference>
<evidence type="ECO:0000256" key="4">
    <source>
        <dbReference type="PROSITE-ProRule" id="PRU00076"/>
    </source>
</evidence>
<gene>
    <name evidence="9" type="ORF">TGFOU_245490</name>
</gene>
<evidence type="ECO:0000259" key="8">
    <source>
        <dbReference type="PROSITE" id="PS50026"/>
    </source>
</evidence>
<dbReference type="PROSITE" id="PS01186">
    <property type="entry name" value="EGF_2"/>
    <property type="match status" value="1"/>
</dbReference>
<keyword evidence="6" id="KW-0812">Transmembrane</keyword>
<dbReference type="InterPro" id="IPR050751">
    <property type="entry name" value="ECM_structural_protein"/>
</dbReference>
<feature type="transmembrane region" description="Helical" evidence="6">
    <location>
        <begin position="606"/>
        <end position="627"/>
    </location>
</feature>
<comment type="caution">
    <text evidence="9">The sequence shown here is derived from an EMBL/GenBank/DDBJ whole genome shotgun (WGS) entry which is preliminary data.</text>
</comment>
<dbReference type="Pfam" id="PF12661">
    <property type="entry name" value="hEGF"/>
    <property type="match status" value="1"/>
</dbReference>
<feature type="signal peptide" evidence="7">
    <location>
        <begin position="1"/>
        <end position="18"/>
    </location>
</feature>
<protein>
    <submittedName>
        <fullName evidence="9">Microneme protein MIC8</fullName>
    </submittedName>
</protein>
<sequence length="684" mass="74534">MKANRIWCFFAWRMVVRASFLKEMDSIFVSAIRQNVQHTHSALLAKLKEPPDPDDENSWLCRISKKYDACGSREYSDKGLKGTYCPEDFCCSKTACFYGSCGSWCHDNWALCSSSIIYHDEYSYGKCNCKRFQENCDVNAICVHANREDGGAYCQCKEGYWGDGKSCKIDFCQLQPCGAGTCTRTDEGYKCDCPETHKLIVVEDKETCKAKPDFCAEEPCGPPSMVENCVNTDDSYECVCKQGYEVRNGRCEEIDLCADKPCGPDEGVHECVTERQPKLRYRCTCKAGFDLTTLPDGVSQKCLKNFCYEEPCGTRDLVESCKSKAYGYSCLCAAGAMVQVINGKEKCIKADLCRNDPCGPETAVIQCYSHGTSYRCLCKAGYTEVFVNGKSSCQKGDPCTLNMCGGNEAVQECTTDGTAYGCTCKPGYSIAIKHGQKFCNPEEECASHCGSAAAVKSCEILDSGGYQCTCNPGYVMRYSDYVKGCVEGNQCSLNPCGEQEAVQRCIPEGDTYDCECNPGFVKRVLPDGNFICADPASCVGNPCGSSDAVDACIAGTSTYTCRCKDGYTPQSIGSKLQCLPESTDQTDFDSKHKPEDNKGRYSKGTIALVVVGCVALLGIIAGGISYARNRGGERDDEDLAPPPRSTRERRLSSMGEGFENASWASSVSMIPSAPAPPPSGGIWS</sequence>